<dbReference type="Proteomes" id="UP001432027">
    <property type="component" value="Unassembled WGS sequence"/>
</dbReference>
<protein>
    <recommendedName>
        <fullName evidence="3">G protein-coupled receptor</fullName>
    </recommendedName>
</protein>
<accession>A0AAV5SPY5</accession>
<name>A0AAV5SPY5_9BILA</name>
<sequence>MWVAHLPIWRQNMWVVYWMGPLCRVHVSQPLGVVAMLITLHPFTSNLFKTSVGVKGAVYICVDLFFFAPNSAISCRSASLPPTVVSVQFALPDIIIYG</sequence>
<feature type="non-terminal residue" evidence="1">
    <location>
        <position position="98"/>
    </location>
</feature>
<evidence type="ECO:0008006" key="3">
    <source>
        <dbReference type="Google" id="ProtNLM"/>
    </source>
</evidence>
<evidence type="ECO:0000313" key="2">
    <source>
        <dbReference type="Proteomes" id="UP001432027"/>
    </source>
</evidence>
<proteinExistence type="predicted"/>
<gene>
    <name evidence="1" type="ORF">PENTCL1PPCAC_7022</name>
</gene>
<comment type="caution">
    <text evidence="1">The sequence shown here is derived from an EMBL/GenBank/DDBJ whole genome shotgun (WGS) entry which is preliminary data.</text>
</comment>
<keyword evidence="2" id="KW-1185">Reference proteome</keyword>
<dbReference type="EMBL" id="BTSX01000002">
    <property type="protein sequence ID" value="GMS84847.1"/>
    <property type="molecule type" value="Genomic_DNA"/>
</dbReference>
<dbReference type="AlphaFoldDB" id="A0AAV5SPY5"/>
<organism evidence="1 2">
    <name type="scientific">Pristionchus entomophagus</name>
    <dbReference type="NCBI Taxonomy" id="358040"/>
    <lineage>
        <taxon>Eukaryota</taxon>
        <taxon>Metazoa</taxon>
        <taxon>Ecdysozoa</taxon>
        <taxon>Nematoda</taxon>
        <taxon>Chromadorea</taxon>
        <taxon>Rhabditida</taxon>
        <taxon>Rhabditina</taxon>
        <taxon>Diplogasteromorpha</taxon>
        <taxon>Diplogasteroidea</taxon>
        <taxon>Neodiplogasteridae</taxon>
        <taxon>Pristionchus</taxon>
    </lineage>
</organism>
<reference evidence="1" key="1">
    <citation type="submission" date="2023-10" db="EMBL/GenBank/DDBJ databases">
        <title>Genome assembly of Pristionchus species.</title>
        <authorList>
            <person name="Yoshida K."/>
            <person name="Sommer R.J."/>
        </authorList>
    </citation>
    <scope>NUCLEOTIDE SEQUENCE</scope>
    <source>
        <strain evidence="1">RS0144</strain>
    </source>
</reference>
<evidence type="ECO:0000313" key="1">
    <source>
        <dbReference type="EMBL" id="GMS84847.1"/>
    </source>
</evidence>